<evidence type="ECO:0000313" key="1">
    <source>
        <dbReference type="EnsemblMetazoa" id="XP_050501685.1"/>
    </source>
</evidence>
<dbReference type="RefSeq" id="XP_050501685.1">
    <property type="nucleotide sequence ID" value="XM_050645728.1"/>
</dbReference>
<evidence type="ECO:0000313" key="2">
    <source>
        <dbReference type="Proteomes" id="UP001652700"/>
    </source>
</evidence>
<dbReference type="Proteomes" id="UP001652700">
    <property type="component" value="Unplaced"/>
</dbReference>
<accession>A0ABM5JUR9</accession>
<protein>
    <submittedName>
        <fullName evidence="1">Uncharacterized protein</fullName>
    </submittedName>
</protein>
<dbReference type="EnsemblMetazoa" id="XM_050645728.1">
    <property type="protein sequence ID" value="XP_050501685.1"/>
    <property type="gene ID" value="LOC126881440"/>
</dbReference>
<sequence>MESKIKIKEESVDCNQSHIENRLATSTNLGNLKNELEVDSAVKAEIKEEFFENDPRYTETQVSTDITALKIEPDDYNSDRKVKVEIKEEFIEDDQRYIIESQLSTSLDLEVLKEYTSGCPQEEKEMRTMESFPAHSSQQGKYTDRHKKFSQTNIEHLMIFPRRTVSKL</sequence>
<keyword evidence="2" id="KW-1185">Reference proteome</keyword>
<organism evidence="1 2">
    <name type="scientific">Diabrotica virgifera virgifera</name>
    <name type="common">western corn rootworm</name>
    <dbReference type="NCBI Taxonomy" id="50390"/>
    <lineage>
        <taxon>Eukaryota</taxon>
        <taxon>Metazoa</taxon>
        <taxon>Ecdysozoa</taxon>
        <taxon>Arthropoda</taxon>
        <taxon>Hexapoda</taxon>
        <taxon>Insecta</taxon>
        <taxon>Pterygota</taxon>
        <taxon>Neoptera</taxon>
        <taxon>Endopterygota</taxon>
        <taxon>Coleoptera</taxon>
        <taxon>Polyphaga</taxon>
        <taxon>Cucujiformia</taxon>
        <taxon>Chrysomeloidea</taxon>
        <taxon>Chrysomelidae</taxon>
        <taxon>Galerucinae</taxon>
        <taxon>Diabroticina</taxon>
        <taxon>Diabroticites</taxon>
        <taxon>Diabrotica</taxon>
    </lineage>
</organism>
<proteinExistence type="predicted"/>
<reference evidence="1" key="1">
    <citation type="submission" date="2025-05" db="UniProtKB">
        <authorList>
            <consortium name="EnsemblMetazoa"/>
        </authorList>
    </citation>
    <scope>IDENTIFICATION</scope>
</reference>
<dbReference type="GeneID" id="126881440"/>
<name>A0ABM5JUR9_DIAVI</name>